<evidence type="ECO:0000256" key="5">
    <source>
        <dbReference type="ARBA" id="ARBA00023049"/>
    </source>
</evidence>
<keyword evidence="3 6" id="KW-0378">Hydrolase</keyword>
<dbReference type="EC" id="3.4.24.-" evidence="8"/>
<dbReference type="EMBL" id="JBBUTG010000001">
    <property type="protein sequence ID" value="MEK8029706.1"/>
    <property type="molecule type" value="Genomic_DNA"/>
</dbReference>
<dbReference type="InterPro" id="IPR001915">
    <property type="entry name" value="Peptidase_M48"/>
</dbReference>
<proteinExistence type="inferred from homology"/>
<protein>
    <submittedName>
        <fullName evidence="8">M48 family metalloprotease</fullName>
        <ecNumber evidence="8">3.4.24.-</ecNumber>
    </submittedName>
</protein>
<dbReference type="Pfam" id="PF01435">
    <property type="entry name" value="Peptidase_M48"/>
    <property type="match status" value="1"/>
</dbReference>
<evidence type="ECO:0000256" key="6">
    <source>
        <dbReference type="RuleBase" id="RU003983"/>
    </source>
</evidence>
<sequence>MRWLWVMALAGAGAGAWGEGIGEVLLRSQQLRLDAHTEVAEQDAAAQRIRASFDTVVKAAAAVAAGEHEGSALPAVQLRVVSGAPLAETLQGRVIVVDVSLAAAPESTRLFVLAHEWGHTAMRHWPQMTNLYQSHIPGEVIQSHTDAIAALLGYDASALAHRQEMEADAFALGVLRTLGLPAQAAYDALVQQGFQPDTPTHPGTKRRLAALRQVASKAP</sequence>
<accession>A0ABU9BIQ6</accession>
<evidence type="ECO:0000259" key="7">
    <source>
        <dbReference type="Pfam" id="PF01435"/>
    </source>
</evidence>
<evidence type="ECO:0000256" key="1">
    <source>
        <dbReference type="ARBA" id="ARBA00022670"/>
    </source>
</evidence>
<dbReference type="Proteomes" id="UP001371218">
    <property type="component" value="Unassembled WGS sequence"/>
</dbReference>
<dbReference type="GO" id="GO:0008237">
    <property type="term" value="F:metallopeptidase activity"/>
    <property type="evidence" value="ECO:0007669"/>
    <property type="project" value="UniProtKB-KW"/>
</dbReference>
<evidence type="ECO:0000256" key="4">
    <source>
        <dbReference type="ARBA" id="ARBA00022833"/>
    </source>
</evidence>
<evidence type="ECO:0000256" key="3">
    <source>
        <dbReference type="ARBA" id="ARBA00022801"/>
    </source>
</evidence>
<evidence type="ECO:0000313" key="8">
    <source>
        <dbReference type="EMBL" id="MEK8029706.1"/>
    </source>
</evidence>
<evidence type="ECO:0000256" key="2">
    <source>
        <dbReference type="ARBA" id="ARBA00022723"/>
    </source>
</evidence>
<name>A0ABU9BIQ6_9BURK</name>
<comment type="caution">
    <text evidence="8">The sequence shown here is derived from an EMBL/GenBank/DDBJ whole genome shotgun (WGS) entry which is preliminary data.</text>
</comment>
<keyword evidence="2" id="KW-0479">Metal-binding</keyword>
<reference evidence="8 9" key="1">
    <citation type="submission" date="2024-04" db="EMBL/GenBank/DDBJ databases">
        <title>Novel species of the genus Ideonella isolated from streams.</title>
        <authorList>
            <person name="Lu H."/>
        </authorList>
    </citation>
    <scope>NUCLEOTIDE SEQUENCE [LARGE SCALE GENOMIC DNA]</scope>
    <source>
        <strain evidence="8 9">DXS29W</strain>
    </source>
</reference>
<evidence type="ECO:0000313" key="9">
    <source>
        <dbReference type="Proteomes" id="UP001371218"/>
    </source>
</evidence>
<feature type="domain" description="Peptidase M48" evidence="7">
    <location>
        <begin position="91"/>
        <end position="213"/>
    </location>
</feature>
<dbReference type="RefSeq" id="WP_341424039.1">
    <property type="nucleotide sequence ID" value="NZ_JBBUTG010000001.1"/>
</dbReference>
<keyword evidence="5 6" id="KW-0482">Metalloprotease</keyword>
<keyword evidence="9" id="KW-1185">Reference proteome</keyword>
<comment type="similarity">
    <text evidence="6">Belongs to the peptidase M48 family.</text>
</comment>
<keyword evidence="1 6" id="KW-0645">Protease</keyword>
<gene>
    <name evidence="8" type="ORF">AACH06_02640</name>
</gene>
<keyword evidence="4 6" id="KW-0862">Zinc</keyword>
<organism evidence="8 9">
    <name type="scientific">Ideonella lacteola</name>
    <dbReference type="NCBI Taxonomy" id="2984193"/>
    <lineage>
        <taxon>Bacteria</taxon>
        <taxon>Pseudomonadati</taxon>
        <taxon>Pseudomonadota</taxon>
        <taxon>Betaproteobacteria</taxon>
        <taxon>Burkholderiales</taxon>
        <taxon>Sphaerotilaceae</taxon>
        <taxon>Ideonella</taxon>
    </lineage>
</organism>
<comment type="cofactor">
    <cofactor evidence="6">
        <name>Zn(2+)</name>
        <dbReference type="ChEBI" id="CHEBI:29105"/>
    </cofactor>
    <text evidence="6">Binds 1 zinc ion per subunit.</text>
</comment>